<dbReference type="OrthoDB" id="4629915at2"/>
<dbReference type="InterPro" id="IPR003018">
    <property type="entry name" value="GAF"/>
</dbReference>
<dbReference type="InterPro" id="IPR011006">
    <property type="entry name" value="CheY-like_superfamily"/>
</dbReference>
<dbReference type="PIRSF" id="PIRSF036625">
    <property type="entry name" value="GAF_ANTAR"/>
    <property type="match status" value="1"/>
</dbReference>
<evidence type="ECO:0000256" key="3">
    <source>
        <dbReference type="ARBA" id="ARBA00023015"/>
    </source>
</evidence>
<name>A0A1I2HGB3_9ACTN</name>
<dbReference type="GO" id="GO:0003723">
    <property type="term" value="F:RNA binding"/>
    <property type="evidence" value="ECO:0007669"/>
    <property type="project" value="InterPro"/>
</dbReference>
<dbReference type="SUPFAM" id="SSF52172">
    <property type="entry name" value="CheY-like"/>
    <property type="match status" value="1"/>
</dbReference>
<dbReference type="GO" id="GO:0016301">
    <property type="term" value="F:kinase activity"/>
    <property type="evidence" value="ECO:0007669"/>
    <property type="project" value="UniProtKB-KW"/>
</dbReference>
<evidence type="ECO:0000313" key="6">
    <source>
        <dbReference type="EMBL" id="SFF28679.1"/>
    </source>
</evidence>
<gene>
    <name evidence="6" type="ORF">SAMN02787118_105138</name>
</gene>
<proteinExistence type="predicted"/>
<dbReference type="InterPro" id="IPR029016">
    <property type="entry name" value="GAF-like_dom_sf"/>
</dbReference>
<sequence length="234" mass="26259">MSHEPGEVWEQFAVALAEMARDLLAQDSVQDTLDRIVEHATVLINGCDDAGILTIRRGVVHPLAATSEVVRRADRIQQDLREGPCFDAVTDRQQIYTIEDLGRPHERWSHFAPELRKLGMGSVMGFLLFTEDDELGALNLYSRRPRTFDDAAQRAGWILASHAAVAFSAARTHQQLGDALETRHEIGEAMGILMERYALTEDSAFKLLKKASQDHNIKLREIARRICETGEKPS</sequence>
<dbReference type="AlphaFoldDB" id="A0A1I2HGB3"/>
<dbReference type="Pfam" id="PF03861">
    <property type="entry name" value="ANTAR"/>
    <property type="match status" value="1"/>
</dbReference>
<evidence type="ECO:0000256" key="1">
    <source>
        <dbReference type="ARBA" id="ARBA00022679"/>
    </source>
</evidence>
<dbReference type="Proteomes" id="UP000181942">
    <property type="component" value="Unassembled WGS sequence"/>
</dbReference>
<dbReference type="InterPro" id="IPR036388">
    <property type="entry name" value="WH-like_DNA-bd_sf"/>
</dbReference>
<dbReference type="EMBL" id="FONR01000005">
    <property type="protein sequence ID" value="SFF28679.1"/>
    <property type="molecule type" value="Genomic_DNA"/>
</dbReference>
<dbReference type="PROSITE" id="PS50921">
    <property type="entry name" value="ANTAR"/>
    <property type="match status" value="1"/>
</dbReference>
<keyword evidence="4" id="KW-0804">Transcription</keyword>
<evidence type="ECO:0000259" key="5">
    <source>
        <dbReference type="PROSITE" id="PS50921"/>
    </source>
</evidence>
<keyword evidence="1" id="KW-0808">Transferase</keyword>
<dbReference type="RefSeq" id="WP_075027987.1">
    <property type="nucleotide sequence ID" value="NZ_FONR01000005.1"/>
</dbReference>
<organism evidence="6 7">
    <name type="scientific">Streptomyces mirabilis</name>
    <dbReference type="NCBI Taxonomy" id="68239"/>
    <lineage>
        <taxon>Bacteria</taxon>
        <taxon>Bacillati</taxon>
        <taxon>Actinomycetota</taxon>
        <taxon>Actinomycetes</taxon>
        <taxon>Kitasatosporales</taxon>
        <taxon>Streptomycetaceae</taxon>
        <taxon>Streptomyces</taxon>
    </lineage>
</organism>
<dbReference type="SUPFAM" id="SSF55781">
    <property type="entry name" value="GAF domain-like"/>
    <property type="match status" value="1"/>
</dbReference>
<keyword evidence="3" id="KW-0805">Transcription regulation</keyword>
<protein>
    <submittedName>
        <fullName evidence="6">GAF domain-containing protein</fullName>
    </submittedName>
</protein>
<evidence type="ECO:0000313" key="7">
    <source>
        <dbReference type="Proteomes" id="UP000181942"/>
    </source>
</evidence>
<accession>A0A1I2HGB3</accession>
<evidence type="ECO:0000256" key="2">
    <source>
        <dbReference type="ARBA" id="ARBA00022777"/>
    </source>
</evidence>
<dbReference type="Gene3D" id="1.10.10.10">
    <property type="entry name" value="Winged helix-like DNA-binding domain superfamily/Winged helix DNA-binding domain"/>
    <property type="match status" value="1"/>
</dbReference>
<dbReference type="InterPro" id="IPR012074">
    <property type="entry name" value="GAF_ANTAR"/>
</dbReference>
<dbReference type="SMART" id="SM01012">
    <property type="entry name" value="ANTAR"/>
    <property type="match status" value="1"/>
</dbReference>
<reference evidence="6 7" key="1">
    <citation type="submission" date="2016-10" db="EMBL/GenBank/DDBJ databases">
        <authorList>
            <person name="de Groot N.N."/>
        </authorList>
    </citation>
    <scope>NUCLEOTIDE SEQUENCE [LARGE SCALE GENOMIC DNA]</scope>
    <source>
        <strain evidence="6 7">OK461</strain>
    </source>
</reference>
<evidence type="ECO:0000256" key="4">
    <source>
        <dbReference type="ARBA" id="ARBA00023163"/>
    </source>
</evidence>
<dbReference type="InterPro" id="IPR005561">
    <property type="entry name" value="ANTAR"/>
</dbReference>
<dbReference type="Gene3D" id="3.30.450.40">
    <property type="match status" value="1"/>
</dbReference>
<dbReference type="Pfam" id="PF13185">
    <property type="entry name" value="GAF_2"/>
    <property type="match status" value="1"/>
</dbReference>
<feature type="domain" description="ANTAR" evidence="5">
    <location>
        <begin position="166"/>
        <end position="227"/>
    </location>
</feature>
<keyword evidence="2" id="KW-0418">Kinase</keyword>